<reference evidence="2 3" key="1">
    <citation type="submission" date="2016-10" db="EMBL/GenBank/DDBJ databases">
        <authorList>
            <person name="de Groot N.N."/>
        </authorList>
    </citation>
    <scope>NUCLEOTIDE SEQUENCE [LARGE SCALE GENOMIC DNA]</scope>
    <source>
        <strain evidence="2 3">VTM1R29</strain>
    </source>
</reference>
<feature type="transmembrane region" description="Helical" evidence="1">
    <location>
        <begin position="264"/>
        <end position="282"/>
    </location>
</feature>
<evidence type="ECO:0000313" key="3">
    <source>
        <dbReference type="Proteomes" id="UP000182764"/>
    </source>
</evidence>
<keyword evidence="1" id="KW-1133">Transmembrane helix</keyword>
<keyword evidence="1" id="KW-0812">Transmembrane</keyword>
<dbReference type="GO" id="GO:0016740">
    <property type="term" value="F:transferase activity"/>
    <property type="evidence" value="ECO:0007669"/>
    <property type="project" value="UniProtKB-KW"/>
</dbReference>
<name>A0A1H7TUH9_9STRE</name>
<dbReference type="AlphaFoldDB" id="A0A1H7TUH9"/>
<proteinExistence type="predicted"/>
<dbReference type="RefSeq" id="WP_074595704.1">
    <property type="nucleotide sequence ID" value="NZ_FNUH01000002.1"/>
</dbReference>
<feature type="transmembrane region" description="Helical" evidence="1">
    <location>
        <begin position="156"/>
        <end position="187"/>
    </location>
</feature>
<dbReference type="EMBL" id="FOBM01000001">
    <property type="protein sequence ID" value="SEL88215.1"/>
    <property type="molecule type" value="Genomic_DNA"/>
</dbReference>
<evidence type="ECO:0000313" key="2">
    <source>
        <dbReference type="EMBL" id="SEL88215.1"/>
    </source>
</evidence>
<feature type="transmembrane region" description="Helical" evidence="1">
    <location>
        <begin position="289"/>
        <end position="312"/>
    </location>
</feature>
<evidence type="ECO:0000256" key="1">
    <source>
        <dbReference type="SAM" id="Phobius"/>
    </source>
</evidence>
<organism evidence="2 3">
    <name type="scientific">Streptococcus gallolyticus</name>
    <dbReference type="NCBI Taxonomy" id="315405"/>
    <lineage>
        <taxon>Bacteria</taxon>
        <taxon>Bacillati</taxon>
        <taxon>Bacillota</taxon>
        <taxon>Bacilli</taxon>
        <taxon>Lactobacillales</taxon>
        <taxon>Streptococcaceae</taxon>
        <taxon>Streptococcus</taxon>
    </lineage>
</organism>
<keyword evidence="2" id="KW-0808">Transferase</keyword>
<protein>
    <submittedName>
        <fullName evidence="2">Glucosyl transferase GtrII</fullName>
    </submittedName>
</protein>
<dbReference type="InterPro" id="IPR025686">
    <property type="entry name" value="Glucos_trans_II"/>
</dbReference>
<feature type="transmembrane region" description="Helical" evidence="1">
    <location>
        <begin position="324"/>
        <end position="342"/>
    </location>
</feature>
<accession>A0A1H7TUH9</accession>
<feature type="transmembrane region" description="Helical" evidence="1">
    <location>
        <begin position="354"/>
        <end position="373"/>
    </location>
</feature>
<gene>
    <name evidence="2" type="ORF">SAMN04487839_10123</name>
</gene>
<sequence>MKNKVNDFVNLNKQKIFIIFVLYCVSACSIGVVNYPYIDDIARRIEGVGNFAAHYSRYLSEFASYIVQGSHHLTDTGLTTFVVSAIILTLTSVVVLYVMFDGEQISWFSAMGSVFIGINPWFLEPISFRFDAPYICLSVLVSVIPFLFFYSKKRNYFLLSIIGIFLMCNSYQGSSGIYIIMLLTLLYRDFLKGVEISELLKKLLISALAYVISMGVYLLETKLNPELALRGDTTSIAPLKDMPAAVFNNLRVYFITLKSQSTNAWLYLAIVLFIMFFVYMTYSSKINKLISSIFGIIYIALGSILSFGVYMFFSTPLADDRPRYEYGFAYFIAIIMILLGSYSSNKVIDYVKGLVVVLLVYYSVSFAFIYASALDNQKEAFEDSAVMLAEDLNDYVTADNQTVYISSMFKDSPAYLNTLKTYPILDDLIPSNSNLYWPNLLWFNTLTNLNVNLVGFDFNTIDMNTLELLESNKLWDIYQLNGEIYVYTK</sequence>
<feature type="transmembrane region" description="Helical" evidence="1">
    <location>
        <begin position="16"/>
        <end position="37"/>
    </location>
</feature>
<feature type="transmembrane region" description="Helical" evidence="1">
    <location>
        <begin position="105"/>
        <end position="123"/>
    </location>
</feature>
<dbReference type="Pfam" id="PF14264">
    <property type="entry name" value="Glucos_trans_II"/>
    <property type="match status" value="1"/>
</dbReference>
<keyword evidence="1" id="KW-0472">Membrane</keyword>
<feature type="transmembrane region" description="Helical" evidence="1">
    <location>
        <begin position="132"/>
        <end position="150"/>
    </location>
</feature>
<feature type="transmembrane region" description="Helical" evidence="1">
    <location>
        <begin position="78"/>
        <end position="99"/>
    </location>
</feature>
<dbReference type="Proteomes" id="UP000182764">
    <property type="component" value="Unassembled WGS sequence"/>
</dbReference>